<gene>
    <name evidence="7" type="primary">ybjJ</name>
    <name evidence="7" type="ORF">LMG26690_04705</name>
</gene>
<protein>
    <submittedName>
        <fullName evidence="7">Inner membrane protein YbjJ</fullName>
    </submittedName>
</protein>
<feature type="transmembrane region" description="Helical" evidence="5">
    <location>
        <begin position="87"/>
        <end position="106"/>
    </location>
</feature>
<accession>A0A6S7AHF7</accession>
<keyword evidence="8" id="KW-1185">Reference proteome</keyword>
<dbReference type="SUPFAM" id="SSF103473">
    <property type="entry name" value="MFS general substrate transporter"/>
    <property type="match status" value="1"/>
</dbReference>
<dbReference type="EMBL" id="CADIJM010000014">
    <property type="protein sequence ID" value="CAB3730116.1"/>
    <property type="molecule type" value="Genomic_DNA"/>
</dbReference>
<evidence type="ECO:0000259" key="6">
    <source>
        <dbReference type="PROSITE" id="PS50850"/>
    </source>
</evidence>
<feature type="transmembrane region" description="Helical" evidence="5">
    <location>
        <begin position="149"/>
        <end position="170"/>
    </location>
</feature>
<keyword evidence="4 5" id="KW-0472">Membrane</keyword>
<dbReference type="InterPro" id="IPR036259">
    <property type="entry name" value="MFS_trans_sf"/>
</dbReference>
<dbReference type="CDD" id="cd17393">
    <property type="entry name" value="MFS_MosC_like"/>
    <property type="match status" value="1"/>
</dbReference>
<keyword evidence="2 5" id="KW-0812">Transmembrane</keyword>
<dbReference type="Gene3D" id="1.20.1250.20">
    <property type="entry name" value="MFS general substrate transporter like domains"/>
    <property type="match status" value="2"/>
</dbReference>
<comment type="subcellular location">
    <subcellularLocation>
        <location evidence="1">Membrane</location>
        <topology evidence="1">Multi-pass membrane protein</topology>
    </subcellularLocation>
</comment>
<feature type="transmembrane region" description="Helical" evidence="5">
    <location>
        <begin position="118"/>
        <end position="143"/>
    </location>
</feature>
<dbReference type="PANTHER" id="PTHR23514">
    <property type="entry name" value="BYPASS OF STOP CODON PROTEIN 6"/>
    <property type="match status" value="1"/>
</dbReference>
<dbReference type="Pfam" id="PF07690">
    <property type="entry name" value="MFS_1"/>
    <property type="match status" value="1"/>
</dbReference>
<feature type="transmembrane region" description="Helical" evidence="5">
    <location>
        <begin position="332"/>
        <end position="348"/>
    </location>
</feature>
<feature type="transmembrane region" description="Helical" evidence="5">
    <location>
        <begin position="290"/>
        <end position="311"/>
    </location>
</feature>
<dbReference type="InterPro" id="IPR020846">
    <property type="entry name" value="MFS_dom"/>
</dbReference>
<dbReference type="Proteomes" id="UP000494214">
    <property type="component" value="Unassembled WGS sequence"/>
</dbReference>
<sequence>MATLFCNGLLYATWGVSVPVIKEKFGLSEGVLSLAMAAVAIGGIATMAAAGRWISRVGSGTASVRSGILMALSAGPILLMWDFGGLLVLLFIYGMATAANDVAANAQVAHLEQISKRSLIGSVHGSFSAGGLAGALLASAWAAGNVTPALNFICVAMPCLLAMVLAARFLRNDPLTHREAEGAASGAHPGLDKEAGRRLRTLGALAFSALVIEGAFYDWAAVYMRDIAHANAGWVGFGYAAFAIAMAMGRMGGDWVRDRYSHQAVIATSGALSLAGLTVVLSNISPTAVIAGFFITGVGLSNVIPVLFSTAGKLANEAGWAASQGLATTTRIAYIGLLAGPLVIGPVAEMVGLQLAMVTLMAAVSATCGGWLLLSKRTDGAPWMLPRQRHVHPSCNRLSNSN</sequence>
<evidence type="ECO:0000256" key="5">
    <source>
        <dbReference type="SAM" id="Phobius"/>
    </source>
</evidence>
<dbReference type="InterPro" id="IPR011701">
    <property type="entry name" value="MFS"/>
</dbReference>
<name>A0A6S7AHF7_9BURK</name>
<feature type="domain" description="Major facilitator superfamily (MFS) profile" evidence="6">
    <location>
        <begin position="1"/>
        <end position="377"/>
    </location>
</feature>
<proteinExistence type="predicted"/>
<feature type="transmembrane region" description="Helical" evidence="5">
    <location>
        <begin position="264"/>
        <end position="284"/>
    </location>
</feature>
<evidence type="ECO:0000256" key="4">
    <source>
        <dbReference type="ARBA" id="ARBA00023136"/>
    </source>
</evidence>
<dbReference type="PANTHER" id="PTHR23514:SF13">
    <property type="entry name" value="INNER MEMBRANE PROTEIN YBJJ"/>
    <property type="match status" value="1"/>
</dbReference>
<dbReference type="AlphaFoldDB" id="A0A6S7AHF7"/>
<dbReference type="PROSITE" id="PS50850">
    <property type="entry name" value="MFS"/>
    <property type="match status" value="1"/>
</dbReference>
<evidence type="ECO:0000313" key="7">
    <source>
        <dbReference type="EMBL" id="CAB3730116.1"/>
    </source>
</evidence>
<dbReference type="GO" id="GO:0022857">
    <property type="term" value="F:transmembrane transporter activity"/>
    <property type="evidence" value="ECO:0007669"/>
    <property type="project" value="InterPro"/>
</dbReference>
<organism evidence="7 8">
    <name type="scientific">Achromobacter animicus</name>
    <dbReference type="NCBI Taxonomy" id="1389935"/>
    <lineage>
        <taxon>Bacteria</taxon>
        <taxon>Pseudomonadati</taxon>
        <taxon>Pseudomonadota</taxon>
        <taxon>Betaproteobacteria</taxon>
        <taxon>Burkholderiales</taxon>
        <taxon>Alcaligenaceae</taxon>
        <taxon>Achromobacter</taxon>
    </lineage>
</organism>
<dbReference type="InterPro" id="IPR051788">
    <property type="entry name" value="MFS_Transporter"/>
</dbReference>
<evidence type="ECO:0000256" key="1">
    <source>
        <dbReference type="ARBA" id="ARBA00004141"/>
    </source>
</evidence>
<evidence type="ECO:0000256" key="2">
    <source>
        <dbReference type="ARBA" id="ARBA00022692"/>
    </source>
</evidence>
<keyword evidence="3 5" id="KW-1133">Transmembrane helix</keyword>
<dbReference type="GO" id="GO:0016020">
    <property type="term" value="C:membrane"/>
    <property type="evidence" value="ECO:0007669"/>
    <property type="project" value="UniProtKB-SubCell"/>
</dbReference>
<feature type="transmembrane region" description="Helical" evidence="5">
    <location>
        <begin position="232"/>
        <end position="252"/>
    </location>
</feature>
<feature type="transmembrane region" description="Helical" evidence="5">
    <location>
        <begin position="31"/>
        <end position="50"/>
    </location>
</feature>
<evidence type="ECO:0000313" key="8">
    <source>
        <dbReference type="Proteomes" id="UP000494214"/>
    </source>
</evidence>
<reference evidence="7 8" key="1">
    <citation type="submission" date="2020-04" db="EMBL/GenBank/DDBJ databases">
        <authorList>
            <person name="De Canck E."/>
        </authorList>
    </citation>
    <scope>NUCLEOTIDE SEQUENCE [LARGE SCALE GENOMIC DNA]</scope>
    <source>
        <strain evidence="7 8">LMG 26690</strain>
    </source>
</reference>
<feature type="transmembrane region" description="Helical" evidence="5">
    <location>
        <begin position="354"/>
        <end position="374"/>
    </location>
</feature>
<evidence type="ECO:0000256" key="3">
    <source>
        <dbReference type="ARBA" id="ARBA00022989"/>
    </source>
</evidence>
<feature type="transmembrane region" description="Helical" evidence="5">
    <location>
        <begin position="202"/>
        <end position="220"/>
    </location>
</feature>